<dbReference type="SMART" id="SM00173">
    <property type="entry name" value="RAS"/>
    <property type="match status" value="1"/>
</dbReference>
<dbReference type="SUPFAM" id="SSF52540">
    <property type="entry name" value="P-loop containing nucleoside triphosphate hydrolases"/>
    <property type="match status" value="1"/>
</dbReference>
<dbReference type="PROSITE" id="PS51419">
    <property type="entry name" value="RAB"/>
    <property type="match status" value="1"/>
</dbReference>
<dbReference type="Pfam" id="PF00071">
    <property type="entry name" value="Ras"/>
    <property type="match status" value="1"/>
</dbReference>
<evidence type="ECO:0000256" key="2">
    <source>
        <dbReference type="ARBA" id="ARBA00022741"/>
    </source>
</evidence>
<keyword evidence="2" id="KW-0547">Nucleotide-binding</keyword>
<sequence length="150" mass="16955">MSLLGYSFETKIGVRLDITPFALEITDRHVVDLELVDTACMEREGDLNLSFFRDITGFLVVFDVSNDESFKDLEKWLELIGRNGSLVACKVIVGNKVDLKERKVSYEAGYKFASDRKLPYFETSAKEGTNVKAAFEKLCKDVLDIEKGNL</sequence>
<dbReference type="PROSITE" id="PS51421">
    <property type="entry name" value="RAS"/>
    <property type="match status" value="1"/>
</dbReference>
<reference evidence="5" key="1">
    <citation type="journal article" date="2020" name="J. Eukaryot. Microbiol.">
        <title>De novo Sequencing, Assembly and Annotation of the Transcriptome for the Free-Living Testate Amoeba Arcella intermedia.</title>
        <authorList>
            <person name="Ribeiro G.M."/>
            <person name="Porfirio-Sousa A.L."/>
            <person name="Maurer-Alcala X.X."/>
            <person name="Katz L.A."/>
            <person name="Lahr D.J.G."/>
        </authorList>
    </citation>
    <scope>NUCLEOTIDE SEQUENCE</scope>
</reference>
<dbReference type="InterPro" id="IPR001806">
    <property type="entry name" value="Small_GTPase"/>
</dbReference>
<evidence type="ECO:0000256" key="4">
    <source>
        <dbReference type="ARBA" id="ARBA00023288"/>
    </source>
</evidence>
<keyword evidence="3" id="KW-0342">GTP-binding</keyword>
<dbReference type="FunFam" id="3.40.50.300:FF:001447">
    <property type="entry name" value="Ras-related protein Rab-1B"/>
    <property type="match status" value="1"/>
</dbReference>
<dbReference type="PANTHER" id="PTHR47977">
    <property type="entry name" value="RAS-RELATED PROTEIN RAB"/>
    <property type="match status" value="1"/>
</dbReference>
<dbReference type="CDD" id="cd00154">
    <property type="entry name" value="Rab"/>
    <property type="match status" value="1"/>
</dbReference>
<dbReference type="Gene3D" id="3.40.50.300">
    <property type="entry name" value="P-loop containing nucleotide triphosphate hydrolases"/>
    <property type="match status" value="1"/>
</dbReference>
<dbReference type="SMART" id="SM00175">
    <property type="entry name" value="RAB"/>
    <property type="match status" value="1"/>
</dbReference>
<evidence type="ECO:0000256" key="3">
    <source>
        <dbReference type="ARBA" id="ARBA00023134"/>
    </source>
</evidence>
<evidence type="ECO:0000256" key="1">
    <source>
        <dbReference type="ARBA" id="ARBA00006270"/>
    </source>
</evidence>
<accession>A0A6B2LM25</accession>
<dbReference type="PRINTS" id="PR00449">
    <property type="entry name" value="RASTRNSFRMNG"/>
</dbReference>
<organism evidence="5">
    <name type="scientific">Arcella intermedia</name>
    <dbReference type="NCBI Taxonomy" id="1963864"/>
    <lineage>
        <taxon>Eukaryota</taxon>
        <taxon>Amoebozoa</taxon>
        <taxon>Tubulinea</taxon>
        <taxon>Elardia</taxon>
        <taxon>Arcellinida</taxon>
        <taxon>Sphaerothecina</taxon>
        <taxon>Arcellidae</taxon>
        <taxon>Arcella</taxon>
    </lineage>
</organism>
<comment type="similarity">
    <text evidence="1">Belongs to the small GTPase superfamily. Rab family.</text>
</comment>
<proteinExistence type="inferred from homology"/>
<dbReference type="AlphaFoldDB" id="A0A6B2LM25"/>
<dbReference type="InterPro" id="IPR050227">
    <property type="entry name" value="Rab"/>
</dbReference>
<protein>
    <submittedName>
        <fullName evidence="5">Uncharacterized protein</fullName>
    </submittedName>
</protein>
<keyword evidence="4" id="KW-0449">Lipoprotein</keyword>
<evidence type="ECO:0000313" key="5">
    <source>
        <dbReference type="EMBL" id="NDV38209.1"/>
    </source>
</evidence>
<dbReference type="EMBL" id="GIBP01009240">
    <property type="protein sequence ID" value="NDV38209.1"/>
    <property type="molecule type" value="Transcribed_RNA"/>
</dbReference>
<dbReference type="GO" id="GO:0003924">
    <property type="term" value="F:GTPase activity"/>
    <property type="evidence" value="ECO:0007669"/>
    <property type="project" value="InterPro"/>
</dbReference>
<dbReference type="InterPro" id="IPR027417">
    <property type="entry name" value="P-loop_NTPase"/>
</dbReference>
<dbReference type="GO" id="GO:0005525">
    <property type="term" value="F:GTP binding"/>
    <property type="evidence" value="ECO:0007669"/>
    <property type="project" value="UniProtKB-KW"/>
</dbReference>
<name>A0A6B2LM25_9EUKA</name>